<dbReference type="Proteomes" id="UP000298390">
    <property type="component" value="Unassembled WGS sequence"/>
</dbReference>
<feature type="region of interest" description="Disordered" evidence="5">
    <location>
        <begin position="48"/>
        <end position="79"/>
    </location>
</feature>
<dbReference type="GO" id="GO:0046872">
    <property type="term" value="F:metal ion binding"/>
    <property type="evidence" value="ECO:0007669"/>
    <property type="project" value="UniProtKB-KW"/>
</dbReference>
<dbReference type="GO" id="GO:0016846">
    <property type="term" value="F:carbon-sulfur lyase activity"/>
    <property type="evidence" value="ECO:0007669"/>
    <property type="project" value="InterPro"/>
</dbReference>
<dbReference type="AlphaFoldDB" id="A0A4Y9YHW6"/>
<keyword evidence="3" id="KW-0862">Zinc</keyword>
<sequence>MPPTPSAYPSLRRFLARQTITRTQLSANINRQIIGQTDCIRLMSTNGRVRPNVHPEAPVHKGSQSHIPHPPPEDHPKRDTYQTHEIADTGWRGELPSKQGGTYEKDYMHKPPYEWKGEDDLFKPKYYSQCWCGHVAFEFHGDPLDAKHCHCRQCQRLHGAPFQWAVIFPKTSVRMVRNEATALHFLSTEDQTAEHSVPCKISCNVCRSPMFDEGRNTVLAYPSSFRFKDAKVPLDFQPTAHIFYSQRVMDVPDGVPKWSGHKGESELIQEMEDEEGTLPKYKGKQDSYSKVEKEDKGPEL</sequence>
<dbReference type="STRING" id="34475.A0A4Y9YHW6"/>
<dbReference type="Pfam" id="PF04828">
    <property type="entry name" value="GFA"/>
    <property type="match status" value="1"/>
</dbReference>
<proteinExistence type="inferred from homology"/>
<evidence type="ECO:0000256" key="5">
    <source>
        <dbReference type="SAM" id="MobiDB-lite"/>
    </source>
</evidence>
<evidence type="ECO:0000259" key="6">
    <source>
        <dbReference type="PROSITE" id="PS51891"/>
    </source>
</evidence>
<keyword evidence="4" id="KW-0456">Lyase</keyword>
<comment type="similarity">
    <text evidence="1">Belongs to the Gfa family.</text>
</comment>
<dbReference type="PROSITE" id="PS51891">
    <property type="entry name" value="CENP_V_GFA"/>
    <property type="match status" value="1"/>
</dbReference>
<evidence type="ECO:0000256" key="2">
    <source>
        <dbReference type="ARBA" id="ARBA00022723"/>
    </source>
</evidence>
<gene>
    <name evidence="7" type="ORF">EVJ58_g4181</name>
</gene>
<dbReference type="InterPro" id="IPR011057">
    <property type="entry name" value="Mss4-like_sf"/>
</dbReference>
<dbReference type="PANTHER" id="PTHR33337:SF40">
    <property type="entry name" value="CENP-V_GFA DOMAIN-CONTAINING PROTEIN-RELATED"/>
    <property type="match status" value="1"/>
</dbReference>
<protein>
    <recommendedName>
        <fullName evidence="6">CENP-V/GFA domain-containing protein</fullName>
    </recommendedName>
</protein>
<dbReference type="Gene3D" id="3.90.1590.10">
    <property type="entry name" value="glutathione-dependent formaldehyde- activating enzyme (gfa)"/>
    <property type="match status" value="1"/>
</dbReference>
<accession>A0A4Y9YHW6</accession>
<organism evidence="7 8">
    <name type="scientific">Rhodofomes roseus</name>
    <dbReference type="NCBI Taxonomy" id="34475"/>
    <lineage>
        <taxon>Eukaryota</taxon>
        <taxon>Fungi</taxon>
        <taxon>Dikarya</taxon>
        <taxon>Basidiomycota</taxon>
        <taxon>Agaricomycotina</taxon>
        <taxon>Agaricomycetes</taxon>
        <taxon>Polyporales</taxon>
        <taxon>Rhodofomes</taxon>
    </lineage>
</organism>
<reference evidence="7 8" key="1">
    <citation type="submission" date="2019-01" db="EMBL/GenBank/DDBJ databases">
        <title>Genome sequencing of the rare red list fungi Fomitopsis rosea.</title>
        <authorList>
            <person name="Buettner E."/>
            <person name="Kellner H."/>
        </authorList>
    </citation>
    <scope>NUCLEOTIDE SEQUENCE [LARGE SCALE GENOMIC DNA]</scope>
    <source>
        <strain evidence="7 8">DSM 105464</strain>
    </source>
</reference>
<dbReference type="EMBL" id="SEKV01000186">
    <property type="protein sequence ID" value="TFY61955.1"/>
    <property type="molecule type" value="Genomic_DNA"/>
</dbReference>
<evidence type="ECO:0000256" key="4">
    <source>
        <dbReference type="ARBA" id="ARBA00023239"/>
    </source>
</evidence>
<evidence type="ECO:0000256" key="3">
    <source>
        <dbReference type="ARBA" id="ARBA00022833"/>
    </source>
</evidence>
<feature type="domain" description="CENP-V/GFA" evidence="6">
    <location>
        <begin position="126"/>
        <end position="259"/>
    </location>
</feature>
<dbReference type="InterPro" id="IPR006913">
    <property type="entry name" value="CENP-V/GFA"/>
</dbReference>
<dbReference type="PANTHER" id="PTHR33337">
    <property type="entry name" value="GFA DOMAIN-CONTAINING PROTEIN"/>
    <property type="match status" value="1"/>
</dbReference>
<feature type="region of interest" description="Disordered" evidence="5">
    <location>
        <begin position="271"/>
        <end position="300"/>
    </location>
</feature>
<name>A0A4Y9YHW6_9APHY</name>
<comment type="caution">
    <text evidence="7">The sequence shown here is derived from an EMBL/GenBank/DDBJ whole genome shotgun (WGS) entry which is preliminary data.</text>
</comment>
<keyword evidence="2" id="KW-0479">Metal-binding</keyword>
<evidence type="ECO:0000256" key="1">
    <source>
        <dbReference type="ARBA" id="ARBA00005495"/>
    </source>
</evidence>
<evidence type="ECO:0000313" key="7">
    <source>
        <dbReference type="EMBL" id="TFY61955.1"/>
    </source>
</evidence>
<feature type="compositionally biased region" description="Basic and acidic residues" evidence="5">
    <location>
        <begin position="283"/>
        <end position="300"/>
    </location>
</feature>
<dbReference type="SUPFAM" id="SSF51316">
    <property type="entry name" value="Mss4-like"/>
    <property type="match status" value="1"/>
</dbReference>
<evidence type="ECO:0000313" key="8">
    <source>
        <dbReference type="Proteomes" id="UP000298390"/>
    </source>
</evidence>